<dbReference type="RefSeq" id="WP_115303430.1">
    <property type="nucleotide sequence ID" value="NZ_CAAAHO010000002.1"/>
</dbReference>
<dbReference type="OrthoDB" id="114886at2"/>
<sequence length="295" mass="33748">MQPFQHCLLSPQRIARFYTKIAVRALYDELSLYPKPGLVSFIDNGAHQDMNGLLFLRSLFSLRHYFFNISLHAALGDRPQQLVPWGLKAEQVMYQTTRGINTHRGAIFALGILCSTLSRLSMQKREFTLNELQQAIINFWSDYLSTEHQNLNTHGTVVKYKYNVADAKEIAIQGYQLIFTIYKSLAHYQDDHILFGILAYQQLLLNLDDINILYRAGPKGLAFARQQISKGISASNREDSIDHMIHSHQLFSQHNISPGGVADMLSMLYFLVYLFKAKTQPTTNIIRNCQSMGIE</sequence>
<protein>
    <recommendedName>
        <fullName evidence="2">triphosphoribosyl-dephospho-CoA synthase</fullName>
        <ecNumber evidence="2">2.4.2.52</ecNumber>
    </recommendedName>
</protein>
<dbReference type="GO" id="GO:0016757">
    <property type="term" value="F:glycosyltransferase activity"/>
    <property type="evidence" value="ECO:0007669"/>
    <property type="project" value="UniProtKB-KW"/>
</dbReference>
<dbReference type="Gene3D" id="1.10.4200.10">
    <property type="entry name" value="Triphosphoribosyl-dephospho-CoA protein"/>
    <property type="match status" value="1"/>
</dbReference>
<keyword evidence="7" id="KW-1185">Reference proteome</keyword>
<keyword evidence="5" id="KW-0067">ATP-binding</keyword>
<dbReference type="PANTHER" id="PTHR30201">
    <property type="entry name" value="TRIPHOSPHORIBOSYL-DEPHOSPHO-COA SYNTHASE"/>
    <property type="match status" value="1"/>
</dbReference>
<dbReference type="PANTHER" id="PTHR30201:SF2">
    <property type="entry name" value="2-(5''-TRIPHOSPHORIBOSYL)-3'-DEPHOSPHOCOENZYME-A SYNTHASE"/>
    <property type="match status" value="1"/>
</dbReference>
<dbReference type="AlphaFoldDB" id="A0A378I511"/>
<organism evidence="6 7">
    <name type="scientific">Legionella beliardensis</name>
    <dbReference type="NCBI Taxonomy" id="91822"/>
    <lineage>
        <taxon>Bacteria</taxon>
        <taxon>Pseudomonadati</taxon>
        <taxon>Pseudomonadota</taxon>
        <taxon>Gammaproteobacteria</taxon>
        <taxon>Legionellales</taxon>
        <taxon>Legionellaceae</taxon>
        <taxon>Legionella</taxon>
    </lineage>
</organism>
<evidence type="ECO:0000313" key="6">
    <source>
        <dbReference type="EMBL" id="STX29761.1"/>
    </source>
</evidence>
<dbReference type="EC" id="2.4.2.52" evidence="2"/>
<keyword evidence="4" id="KW-0547">Nucleotide-binding</keyword>
<accession>A0A378I511</accession>
<reference evidence="6 7" key="1">
    <citation type="submission" date="2018-06" db="EMBL/GenBank/DDBJ databases">
        <authorList>
            <consortium name="Pathogen Informatics"/>
            <person name="Doyle S."/>
        </authorList>
    </citation>
    <scope>NUCLEOTIDE SEQUENCE [LARGE SCALE GENOMIC DNA]</scope>
    <source>
        <strain evidence="6 7">NCTC13315</strain>
    </source>
</reference>
<comment type="catalytic activity">
    <reaction evidence="1">
        <text>3'-dephospho-CoA + ATP = 2'-(5''-triphospho-alpha-D-ribosyl)-3'-dephospho-CoA + adenine</text>
        <dbReference type="Rhea" id="RHEA:15117"/>
        <dbReference type="ChEBI" id="CHEBI:16708"/>
        <dbReference type="ChEBI" id="CHEBI:30616"/>
        <dbReference type="ChEBI" id="CHEBI:57328"/>
        <dbReference type="ChEBI" id="CHEBI:61378"/>
        <dbReference type="EC" id="2.4.2.52"/>
    </reaction>
</comment>
<gene>
    <name evidence="6" type="primary">citG</name>
    <name evidence="6" type="ORF">NCTC13315_02313</name>
</gene>
<keyword evidence="6" id="KW-0328">Glycosyltransferase</keyword>
<dbReference type="EMBL" id="UGNV01000001">
    <property type="protein sequence ID" value="STX29761.1"/>
    <property type="molecule type" value="Genomic_DNA"/>
</dbReference>
<dbReference type="Pfam" id="PF01874">
    <property type="entry name" value="CitG"/>
    <property type="match status" value="1"/>
</dbReference>
<dbReference type="GO" id="GO:0051191">
    <property type="term" value="P:prosthetic group biosynthetic process"/>
    <property type="evidence" value="ECO:0007669"/>
    <property type="project" value="TreeGrafter"/>
</dbReference>
<evidence type="ECO:0000256" key="4">
    <source>
        <dbReference type="ARBA" id="ARBA00022741"/>
    </source>
</evidence>
<proteinExistence type="predicted"/>
<evidence type="ECO:0000256" key="2">
    <source>
        <dbReference type="ARBA" id="ARBA00012074"/>
    </source>
</evidence>
<evidence type="ECO:0000256" key="3">
    <source>
        <dbReference type="ARBA" id="ARBA00022679"/>
    </source>
</evidence>
<dbReference type="GO" id="GO:0046917">
    <property type="term" value="F:triphosphoribosyl-dephospho-CoA synthase activity"/>
    <property type="evidence" value="ECO:0007669"/>
    <property type="project" value="UniProtKB-EC"/>
</dbReference>
<name>A0A378I511_9GAMM</name>
<evidence type="ECO:0000256" key="5">
    <source>
        <dbReference type="ARBA" id="ARBA00022840"/>
    </source>
</evidence>
<keyword evidence="3 6" id="KW-0808">Transferase</keyword>
<dbReference type="InterPro" id="IPR002736">
    <property type="entry name" value="CitG"/>
</dbReference>
<evidence type="ECO:0000313" key="7">
    <source>
        <dbReference type="Proteomes" id="UP000254968"/>
    </source>
</evidence>
<evidence type="ECO:0000256" key="1">
    <source>
        <dbReference type="ARBA" id="ARBA00001210"/>
    </source>
</evidence>
<dbReference type="GO" id="GO:0005524">
    <property type="term" value="F:ATP binding"/>
    <property type="evidence" value="ECO:0007669"/>
    <property type="project" value="UniProtKB-KW"/>
</dbReference>
<dbReference type="Proteomes" id="UP000254968">
    <property type="component" value="Unassembled WGS sequence"/>
</dbReference>